<name>A0A2Z7CPI0_9LAMI</name>
<dbReference type="OrthoDB" id="17317at2759"/>
<reference evidence="2 3" key="1">
    <citation type="journal article" date="2015" name="Proc. Natl. Acad. Sci. U.S.A.">
        <title>The resurrection genome of Boea hygrometrica: A blueprint for survival of dehydration.</title>
        <authorList>
            <person name="Xiao L."/>
            <person name="Yang G."/>
            <person name="Zhang L."/>
            <person name="Yang X."/>
            <person name="Zhao S."/>
            <person name="Ji Z."/>
            <person name="Zhou Q."/>
            <person name="Hu M."/>
            <person name="Wang Y."/>
            <person name="Chen M."/>
            <person name="Xu Y."/>
            <person name="Jin H."/>
            <person name="Xiao X."/>
            <person name="Hu G."/>
            <person name="Bao F."/>
            <person name="Hu Y."/>
            <person name="Wan P."/>
            <person name="Li L."/>
            <person name="Deng X."/>
            <person name="Kuang T."/>
            <person name="Xiang C."/>
            <person name="Zhu J.K."/>
            <person name="Oliver M.J."/>
            <person name="He Y."/>
        </authorList>
    </citation>
    <scope>NUCLEOTIDE SEQUENCE [LARGE SCALE GENOMIC DNA]</scope>
    <source>
        <strain evidence="3">cv. XS01</strain>
    </source>
</reference>
<gene>
    <name evidence="2" type="ORF">F511_09587</name>
</gene>
<accession>A0A2Z7CPI0</accession>
<dbReference type="EMBL" id="KQ993790">
    <property type="protein sequence ID" value="KZV48991.1"/>
    <property type="molecule type" value="Genomic_DNA"/>
</dbReference>
<dbReference type="Gene3D" id="3.30.530.20">
    <property type="match status" value="1"/>
</dbReference>
<keyword evidence="3" id="KW-1185">Reference proteome</keyword>
<dbReference type="PANTHER" id="PTHR34560">
    <property type="entry name" value="POLYKETIDE CYCLASE/DEHYDRASE/LIPID TRANSPORT SUPERFAMILY PROTEIN"/>
    <property type="match status" value="1"/>
</dbReference>
<evidence type="ECO:0000256" key="1">
    <source>
        <dbReference type="SAM" id="MobiDB-lite"/>
    </source>
</evidence>
<feature type="region of interest" description="Disordered" evidence="1">
    <location>
        <begin position="476"/>
        <end position="502"/>
    </location>
</feature>
<sequence length="594" mass="67345">MERGGDISDYRSKLDVTLASPDLTNDETIKSLVKNQILQSYSQFEEYLDNVVERKSKEVSDFLEMLRSATKSSSNELHRGWKVKQDTEEFRVMYREGPEGTPFHSLLVDGYVDGPVDVCGLKLQFQHSKSTRLNVYEELEQVKTYHWMKVSWPLSSREALVHAFAFEYFQDGLIVVLLNSISDSETIDISTHGFTRDGIPNAQDVVRIDLVGGFALQKVTANRSFFRTIANMDFKLDFVPPALINFISRQLVGNGFKLYKREVASVSEGDEKFVEALKDPLYSRIREALFAKNTSVESPVQENLEQSTFVEHEQGTKEFEHNLSESNIGHANSFIASEGVASVHRETSNEIEEFEENDTIGSKSLLENILKPCDDSSTEITEMADKEIVRGQEVEQISIPTHEKMADNLKKKNVIISPDVEQALETLGKIIYMYRETKGNLEIFHPKIHTRVNLDEHGVEESLCSEADPMCRKNETCETKTGSTETTSQEHRISSDHDASRPEEFTPYLKETNQNHTAPASQEESCSHTKLVASGSFMDQRTESSPGEKMITENHTVTANANKTNGHIETKTRNKKHWYCCFHSILGTKERSNP</sequence>
<evidence type="ECO:0000313" key="2">
    <source>
        <dbReference type="EMBL" id="KZV48991.1"/>
    </source>
</evidence>
<dbReference type="AlphaFoldDB" id="A0A2Z7CPI0"/>
<dbReference type="Proteomes" id="UP000250235">
    <property type="component" value="Unassembled WGS sequence"/>
</dbReference>
<protein>
    <recommendedName>
        <fullName evidence="4">START domain-containing protein</fullName>
    </recommendedName>
</protein>
<proteinExistence type="predicted"/>
<evidence type="ECO:0000313" key="3">
    <source>
        <dbReference type="Proteomes" id="UP000250235"/>
    </source>
</evidence>
<feature type="compositionally biased region" description="Basic and acidic residues" evidence="1">
    <location>
        <begin position="488"/>
        <end position="502"/>
    </location>
</feature>
<dbReference type="InterPro" id="IPR023393">
    <property type="entry name" value="START-like_dom_sf"/>
</dbReference>
<dbReference type="PANTHER" id="PTHR34560:SF1">
    <property type="entry name" value="START DOMAIN-CONTAINING PROTEIN"/>
    <property type="match status" value="1"/>
</dbReference>
<evidence type="ECO:0008006" key="4">
    <source>
        <dbReference type="Google" id="ProtNLM"/>
    </source>
</evidence>
<organism evidence="2 3">
    <name type="scientific">Dorcoceras hygrometricum</name>
    <dbReference type="NCBI Taxonomy" id="472368"/>
    <lineage>
        <taxon>Eukaryota</taxon>
        <taxon>Viridiplantae</taxon>
        <taxon>Streptophyta</taxon>
        <taxon>Embryophyta</taxon>
        <taxon>Tracheophyta</taxon>
        <taxon>Spermatophyta</taxon>
        <taxon>Magnoliopsida</taxon>
        <taxon>eudicotyledons</taxon>
        <taxon>Gunneridae</taxon>
        <taxon>Pentapetalae</taxon>
        <taxon>asterids</taxon>
        <taxon>lamiids</taxon>
        <taxon>Lamiales</taxon>
        <taxon>Gesneriaceae</taxon>
        <taxon>Didymocarpoideae</taxon>
        <taxon>Trichosporeae</taxon>
        <taxon>Loxocarpinae</taxon>
        <taxon>Dorcoceras</taxon>
    </lineage>
</organism>
<dbReference type="SUPFAM" id="SSF55961">
    <property type="entry name" value="Bet v1-like"/>
    <property type="match status" value="1"/>
</dbReference>